<protein>
    <submittedName>
        <fullName evidence="1">AVAST type 1 anti-phage system protein Avs1c</fullName>
    </submittedName>
</protein>
<evidence type="ECO:0000313" key="1">
    <source>
        <dbReference type="EMBL" id="MEA0976587.1"/>
    </source>
</evidence>
<dbReference type="RefSeq" id="WP_322611565.1">
    <property type="nucleotide sequence ID" value="NZ_JAXLNX010000011.1"/>
</dbReference>
<accession>A0ABU5NKM4</accession>
<comment type="caution">
    <text evidence="1">The sequence shown here is derived from an EMBL/GenBank/DDBJ whole genome shotgun (WGS) entry which is preliminary data.</text>
</comment>
<keyword evidence="2" id="KW-1185">Reference proteome</keyword>
<name>A0ABU5NKM4_9BACI</name>
<reference evidence="1 2" key="1">
    <citation type="submission" date="2023-12" db="EMBL/GenBank/DDBJ databases">
        <title>Genome comparison identifies genes involved in endophytic behavior of Lysinibacillus irui and provides insights into its role as a plant-growth promoting bacterium.</title>
        <authorList>
            <person name="Hilario S."/>
            <person name="Matos I."/>
            <person name="Goncalves M.F.M."/>
            <person name="Pardo C.A."/>
            <person name="Santos M.J."/>
        </authorList>
    </citation>
    <scope>NUCLEOTIDE SEQUENCE [LARGE SCALE GENOMIC DNA]</scope>
    <source>
        <strain evidence="1 2">B3</strain>
    </source>
</reference>
<organism evidence="1 2">
    <name type="scientific">Lysinibacillus irui</name>
    <dbReference type="NCBI Taxonomy" id="2998077"/>
    <lineage>
        <taxon>Bacteria</taxon>
        <taxon>Bacillati</taxon>
        <taxon>Bacillota</taxon>
        <taxon>Bacilli</taxon>
        <taxon>Bacillales</taxon>
        <taxon>Bacillaceae</taxon>
        <taxon>Lysinibacillus</taxon>
    </lineage>
</organism>
<sequence length="87" mass="10214">MKITSMNTPKTRREFERNFNIVSELMKDGKCFFTLDTPETVEGLRKVRYLPNGRIDFLTVEESARSYVNTMVSTQVKFMNNYSDSEE</sequence>
<dbReference type="Proteomes" id="UP001289615">
    <property type="component" value="Unassembled WGS sequence"/>
</dbReference>
<proteinExistence type="predicted"/>
<dbReference type="EMBL" id="JAXUIA010000006">
    <property type="protein sequence ID" value="MEA0976587.1"/>
    <property type="molecule type" value="Genomic_DNA"/>
</dbReference>
<evidence type="ECO:0000313" key="2">
    <source>
        <dbReference type="Proteomes" id="UP001289615"/>
    </source>
</evidence>
<dbReference type="NCBIfam" id="NF041811">
    <property type="entry name" value="Avs1c"/>
    <property type="match status" value="1"/>
</dbReference>
<gene>
    <name evidence="1" type="primary">avs1c</name>
    <name evidence="1" type="ORF">U6C28_09815</name>
</gene>